<reference evidence="1 2" key="1">
    <citation type="journal article" date="2009" name="BMC Genomics">
        <title>Complete genome sequence of the sugarcane nitrogen-fixing endophyte Gluconacetobacter diazotrophicus Pal5.</title>
        <authorList>
            <person name="Bertalan M."/>
            <person name="Albano R."/>
            <person name="Padua V."/>
            <person name="Rouws L."/>
            <person name="Rojas C."/>
            <person name="Hemerly A."/>
            <person name="Teixeira K."/>
            <person name="Schwab S."/>
            <person name="Araujo J."/>
            <person name="Oliveira A."/>
            <person name="Franca L."/>
            <person name="Magalhaes V."/>
            <person name="Alqueres S."/>
            <person name="Cardoso A."/>
            <person name="Almeida W."/>
            <person name="Loureiro M.M."/>
            <person name="Nogueira E."/>
            <person name="Cidade D."/>
            <person name="Oliveira D."/>
            <person name="Simao T."/>
            <person name="Macedo J."/>
            <person name="Valadao A."/>
            <person name="Dreschsel M."/>
            <person name="Freitas F."/>
            <person name="Vidal M."/>
            <person name="Guedes H."/>
            <person name="Rodrigues E."/>
            <person name="Meneses C."/>
            <person name="Brioso P."/>
            <person name="Pozzer L."/>
            <person name="Figueiredo D."/>
            <person name="Montano H."/>
            <person name="Junior J."/>
            <person name="Filho G."/>
            <person name="Flores V."/>
            <person name="Ferreira B."/>
            <person name="Branco A."/>
            <person name="Gonzalez P."/>
            <person name="Guillobel H."/>
            <person name="Lemos M."/>
            <person name="Seibel L."/>
            <person name="Macedo J."/>
            <person name="Alves-Ferreira M."/>
            <person name="Sachetto-Martins G."/>
            <person name="Coelho A."/>
            <person name="Santos E."/>
            <person name="Amaral G."/>
            <person name="Neves A."/>
            <person name="Pacheco A.B."/>
            <person name="Carvalho D."/>
            <person name="Lery L."/>
            <person name="Bisch P."/>
            <person name="Rossle S.C."/>
            <person name="Urmenyi T."/>
            <person name="Kruger W.V."/>
            <person name="Martins O."/>
            <person name="Baldani J.I."/>
            <person name="Ferreira P.C."/>
        </authorList>
    </citation>
    <scope>NUCLEOTIDE SEQUENCE [LARGE SCALE GENOMIC DNA]</scope>
    <source>
        <strain evidence="2">ATCC 49037 / DSM 5601 / CCUG 37298 / CIP 103539 / LMG 7603 / PAl5</strain>
    </source>
</reference>
<dbReference type="EMBL" id="AM889285">
    <property type="protein sequence ID" value="CAP54651.1"/>
    <property type="molecule type" value="Genomic_DNA"/>
</dbReference>
<organism evidence="1 2">
    <name type="scientific">Gluconacetobacter diazotrophicus (strain ATCC 49037 / DSM 5601 / CCUG 37298 / CIP 103539 / LMG 7603 / PAl5)</name>
    <dbReference type="NCBI Taxonomy" id="272568"/>
    <lineage>
        <taxon>Bacteria</taxon>
        <taxon>Pseudomonadati</taxon>
        <taxon>Pseudomonadota</taxon>
        <taxon>Alphaproteobacteria</taxon>
        <taxon>Acetobacterales</taxon>
        <taxon>Acetobacteraceae</taxon>
        <taxon>Gluconacetobacter</taxon>
    </lineage>
</organism>
<protein>
    <submittedName>
        <fullName evidence="1">Uncharacterized protein</fullName>
    </submittedName>
</protein>
<dbReference type="Proteomes" id="UP000001176">
    <property type="component" value="Chromosome"/>
</dbReference>
<accession>A9H9C6</accession>
<evidence type="ECO:0000313" key="1">
    <source>
        <dbReference type="EMBL" id="CAP54651.1"/>
    </source>
</evidence>
<evidence type="ECO:0000313" key="2">
    <source>
        <dbReference type="Proteomes" id="UP000001176"/>
    </source>
</evidence>
<keyword evidence="2" id="KW-1185">Reference proteome</keyword>
<proteinExistence type="predicted"/>
<gene>
    <name evidence="1" type="ordered locus">GDI0708</name>
</gene>
<sequence>MPFLFHNRCNQRFRMRLMDRRPSFGFSETPDDDMVVVIPSLFCCTTVF</sequence>
<name>A9H9C6_GLUDA</name>
<dbReference type="KEGG" id="gdi:GDI0708"/>
<dbReference type="AlphaFoldDB" id="A9H9C6"/>